<name>A9FE24_SORC5</name>
<reference evidence="3 4" key="1">
    <citation type="journal article" date="2007" name="Nat. Biotechnol.">
        <title>Complete genome sequence of the myxobacterium Sorangium cellulosum.</title>
        <authorList>
            <person name="Schneiker S."/>
            <person name="Perlova O."/>
            <person name="Kaiser O."/>
            <person name="Gerth K."/>
            <person name="Alici A."/>
            <person name="Altmeyer M.O."/>
            <person name="Bartels D."/>
            <person name="Bekel T."/>
            <person name="Beyer S."/>
            <person name="Bode E."/>
            <person name="Bode H.B."/>
            <person name="Bolten C.J."/>
            <person name="Choudhuri J.V."/>
            <person name="Doss S."/>
            <person name="Elnakady Y.A."/>
            <person name="Frank B."/>
            <person name="Gaigalat L."/>
            <person name="Goesmann A."/>
            <person name="Groeger C."/>
            <person name="Gross F."/>
            <person name="Jelsbak L."/>
            <person name="Jelsbak L."/>
            <person name="Kalinowski J."/>
            <person name="Kegler C."/>
            <person name="Knauber T."/>
            <person name="Konietzny S."/>
            <person name="Kopp M."/>
            <person name="Krause L."/>
            <person name="Krug D."/>
            <person name="Linke B."/>
            <person name="Mahmud T."/>
            <person name="Martinez-Arias R."/>
            <person name="McHardy A.C."/>
            <person name="Merai M."/>
            <person name="Meyer F."/>
            <person name="Mormann S."/>
            <person name="Munoz-Dorado J."/>
            <person name="Perez J."/>
            <person name="Pradella S."/>
            <person name="Rachid S."/>
            <person name="Raddatz G."/>
            <person name="Rosenau F."/>
            <person name="Rueckert C."/>
            <person name="Sasse F."/>
            <person name="Scharfe M."/>
            <person name="Schuster S.C."/>
            <person name="Suen G."/>
            <person name="Treuner-Lange A."/>
            <person name="Velicer G.J."/>
            <person name="Vorholter F.-J."/>
            <person name="Weissman K.J."/>
            <person name="Welch R.D."/>
            <person name="Wenzel S.C."/>
            <person name="Whitworth D.E."/>
            <person name="Wilhelm S."/>
            <person name="Wittmann C."/>
            <person name="Bloecker H."/>
            <person name="Puehler A."/>
            <person name="Mueller R."/>
        </authorList>
    </citation>
    <scope>NUCLEOTIDE SEQUENCE [LARGE SCALE GENOMIC DNA]</scope>
    <source>
        <strain evidence="4">So ce56</strain>
    </source>
</reference>
<dbReference type="KEGG" id="scl:sce4679"/>
<dbReference type="Proteomes" id="UP000002139">
    <property type="component" value="Chromosome"/>
</dbReference>
<dbReference type="Pfam" id="PF01345">
    <property type="entry name" value="DUF11"/>
    <property type="match status" value="1"/>
</dbReference>
<feature type="region of interest" description="Disordered" evidence="1">
    <location>
        <begin position="185"/>
        <end position="206"/>
    </location>
</feature>
<evidence type="ECO:0000256" key="1">
    <source>
        <dbReference type="SAM" id="MobiDB-lite"/>
    </source>
</evidence>
<evidence type="ECO:0000313" key="3">
    <source>
        <dbReference type="EMBL" id="CAN94842.1"/>
    </source>
</evidence>
<sequence length="389" mass="39686">MYSDIGKTMPTSEKDMENALARSRARGDRALLVLAFCATLGGAPIVGGCTYVSIYPCDADGSGCSEGWTGNEGSDGGERRPCVGCGIPDEIRDDLSIRKRHEGTFVAGGVGVFEIAVSNNSSAPASGITVIDVLDPVFTFVSASPSPPWSCAAVAQTVTCTFAGTLPPSTSAAPIRLEVQVNDRPETPEAQNCASVSSDGNDATPNDNTSCDSLEIAVCPALELDLSSGADTASGVPGSVGDQDDSWTLVAAPDASLIGSSTILSPTPAWLPAFPGSQWIGPAGGSADGLTGFYTYESCFTLEQGFTAPMLDLSMRADDVITAISLNGCTLPGAPGGNFNGAPIHVQTSDPSCFQPGTNCIDITVENGPGPTGLDVAGTVTADHELCCR</sequence>
<keyword evidence="4" id="KW-1185">Reference proteome</keyword>
<organism evidence="3 4">
    <name type="scientific">Sorangium cellulosum (strain So ce56)</name>
    <name type="common">Polyangium cellulosum (strain So ce56)</name>
    <dbReference type="NCBI Taxonomy" id="448385"/>
    <lineage>
        <taxon>Bacteria</taxon>
        <taxon>Pseudomonadati</taxon>
        <taxon>Myxococcota</taxon>
        <taxon>Polyangia</taxon>
        <taxon>Polyangiales</taxon>
        <taxon>Polyangiaceae</taxon>
        <taxon>Sorangium</taxon>
    </lineage>
</organism>
<dbReference type="AlphaFoldDB" id="A9FE24"/>
<evidence type="ECO:0000313" key="4">
    <source>
        <dbReference type="Proteomes" id="UP000002139"/>
    </source>
</evidence>
<feature type="domain" description="DUF11" evidence="2">
    <location>
        <begin position="94"/>
        <end position="210"/>
    </location>
</feature>
<evidence type="ECO:0000259" key="2">
    <source>
        <dbReference type="Pfam" id="PF01345"/>
    </source>
</evidence>
<feature type="compositionally biased region" description="Polar residues" evidence="1">
    <location>
        <begin position="189"/>
        <end position="206"/>
    </location>
</feature>
<accession>A9FE24</accession>
<dbReference type="HOGENOM" id="CLU_709598_0_0_7"/>
<protein>
    <recommendedName>
        <fullName evidence="2">DUF11 domain-containing protein</fullName>
    </recommendedName>
</protein>
<dbReference type="EMBL" id="AM746676">
    <property type="protein sequence ID" value="CAN94842.1"/>
    <property type="molecule type" value="Genomic_DNA"/>
</dbReference>
<dbReference type="OrthoDB" id="158862at2"/>
<proteinExistence type="predicted"/>
<dbReference type="InterPro" id="IPR001434">
    <property type="entry name" value="OmcB-like_DUF11"/>
</dbReference>
<dbReference type="RefSeq" id="WP_012237311.1">
    <property type="nucleotide sequence ID" value="NC_010162.1"/>
</dbReference>
<gene>
    <name evidence="3" type="ordered locus">sce4679</name>
</gene>